<dbReference type="Pfam" id="PF01863">
    <property type="entry name" value="YgjP-like"/>
    <property type="match status" value="1"/>
</dbReference>
<dbReference type="PANTHER" id="PTHR30399:SF1">
    <property type="entry name" value="UTP PYROPHOSPHATASE"/>
    <property type="match status" value="1"/>
</dbReference>
<keyword evidence="3" id="KW-1185">Reference proteome</keyword>
<name>A0A0X8GZS9_9FIRM</name>
<gene>
    <name evidence="2" type="ORF">AOC36_05445</name>
</gene>
<dbReference type="InterPro" id="IPR002725">
    <property type="entry name" value="YgjP-like_metallopeptidase"/>
</dbReference>
<dbReference type="AlphaFoldDB" id="A0A0X8GZS9"/>
<dbReference type="OrthoDB" id="9811177at2"/>
<organism evidence="2 3">
    <name type="scientific">Erysipelothrix larvae</name>
    <dbReference type="NCBI Taxonomy" id="1514105"/>
    <lineage>
        <taxon>Bacteria</taxon>
        <taxon>Bacillati</taxon>
        <taxon>Bacillota</taxon>
        <taxon>Erysipelotrichia</taxon>
        <taxon>Erysipelotrichales</taxon>
        <taxon>Erysipelotrichaceae</taxon>
        <taxon>Erysipelothrix</taxon>
    </lineage>
</organism>
<proteinExistence type="predicted"/>
<dbReference type="CDD" id="cd07344">
    <property type="entry name" value="M48_yhfN_like"/>
    <property type="match status" value="1"/>
</dbReference>
<dbReference type="EMBL" id="CP013213">
    <property type="protein sequence ID" value="AMC93443.1"/>
    <property type="molecule type" value="Genomic_DNA"/>
</dbReference>
<sequence length="219" mass="25572">MNYKLKQSNRKTIAIKVVDGSVFVYAPFGVDKHIIEGFVKEKTPWILEKLALYRKLGFDVFEDDIAYVFGSKLQVERIIGTQYRCEISSQALIITHPKRASQGRVNQFVEDKLKEKLDEIIQSSLNDYCGQLGLKVPPYIIRKYKRLYGRCSSKGSLGFNTYLFHESLEFIQYVVLHECAHMIEFNHSKQFYAIIESIMPNYKHIIAQQKRERAEHPDQ</sequence>
<dbReference type="KEGG" id="erl:AOC36_05445"/>
<dbReference type="STRING" id="1514105.AOC36_05445"/>
<feature type="domain" description="YgjP-like metallopeptidase" evidence="1">
    <location>
        <begin position="11"/>
        <end position="205"/>
    </location>
</feature>
<reference evidence="2 3" key="1">
    <citation type="submission" date="2015-10" db="EMBL/GenBank/DDBJ databases">
        <title>Erysipelothrix larvae sp. LV19 isolated from the larval gut of the rhinoceros beetle, Trypoxylus dichotomus.</title>
        <authorList>
            <person name="Lim S."/>
            <person name="Kim B.-C."/>
        </authorList>
    </citation>
    <scope>NUCLEOTIDE SEQUENCE [LARGE SCALE GENOMIC DNA]</scope>
    <source>
        <strain evidence="2 3">LV19</strain>
    </source>
</reference>
<accession>A0A0X8GZS9</accession>
<evidence type="ECO:0000313" key="2">
    <source>
        <dbReference type="EMBL" id="AMC93443.1"/>
    </source>
</evidence>
<dbReference type="InterPro" id="IPR053136">
    <property type="entry name" value="UTP_pyrophosphatase-like"/>
</dbReference>
<protein>
    <recommendedName>
        <fullName evidence="1">YgjP-like metallopeptidase domain-containing protein</fullName>
    </recommendedName>
</protein>
<dbReference type="PANTHER" id="PTHR30399">
    <property type="entry name" value="UNCHARACTERIZED PROTEIN YGJP"/>
    <property type="match status" value="1"/>
</dbReference>
<dbReference type="Gene3D" id="3.30.2010.10">
    <property type="entry name" value="Metalloproteases ('zincins'), catalytic domain"/>
    <property type="match status" value="1"/>
</dbReference>
<evidence type="ECO:0000313" key="3">
    <source>
        <dbReference type="Proteomes" id="UP000063781"/>
    </source>
</evidence>
<evidence type="ECO:0000259" key="1">
    <source>
        <dbReference type="Pfam" id="PF01863"/>
    </source>
</evidence>
<dbReference type="Proteomes" id="UP000063781">
    <property type="component" value="Chromosome"/>
</dbReference>
<dbReference type="RefSeq" id="WP_067632237.1">
    <property type="nucleotide sequence ID" value="NZ_CP013213.1"/>
</dbReference>